<proteinExistence type="predicted"/>
<protein>
    <submittedName>
        <fullName evidence="2">FAD-dependent oxidoreductase</fullName>
    </submittedName>
</protein>
<dbReference type="RefSeq" id="WP_123098803.1">
    <property type="nucleotide sequence ID" value="NZ_RIBZ01000068.1"/>
</dbReference>
<dbReference type="Gene3D" id="3.30.9.10">
    <property type="entry name" value="D-Amino Acid Oxidase, subunit A, domain 2"/>
    <property type="match status" value="1"/>
</dbReference>
<dbReference type="InterPro" id="IPR006076">
    <property type="entry name" value="FAD-dep_OxRdtase"/>
</dbReference>
<evidence type="ECO:0000313" key="3">
    <source>
        <dbReference type="Proteomes" id="UP000275401"/>
    </source>
</evidence>
<dbReference type="PANTHER" id="PTHR13847">
    <property type="entry name" value="SARCOSINE DEHYDROGENASE-RELATED"/>
    <property type="match status" value="1"/>
</dbReference>
<dbReference type="InterPro" id="IPR036188">
    <property type="entry name" value="FAD/NAD-bd_sf"/>
</dbReference>
<evidence type="ECO:0000313" key="2">
    <source>
        <dbReference type="EMBL" id="RNG34521.1"/>
    </source>
</evidence>
<dbReference type="Pfam" id="PF01266">
    <property type="entry name" value="DAO"/>
    <property type="match status" value="1"/>
</dbReference>
<evidence type="ECO:0000259" key="1">
    <source>
        <dbReference type="Pfam" id="PF01266"/>
    </source>
</evidence>
<feature type="domain" description="FAD dependent oxidoreductase" evidence="1">
    <location>
        <begin position="42"/>
        <end position="414"/>
    </location>
</feature>
<sequence length="483" mass="52107">MTAYRNGEISHWMAASRTADGPAADLSQRQRGAAGLPDEEQDLVIVGGGLTGLWAAYLAAVDSPGAKITVLEAEEVGYGASGRNGGWLSPLIPGNRAVYAKAARRRGEDGAAAVASFQREMNGAIDDTLRILEEEGIQADQHRGGHLRVATTPAAMKRLELTHAADLAAGYRAEDIELLDAEAVRKRIAIRPALGGMLTRTTARVDPAKLVHGLAAVAEAKDVRILEGTRATRIAPGAVTTERGTVRARTILTCLEAYSGQVESDARGLGSRDIIPVNSSMVVTNQLPARVWERIGWQDRECLGDAAHTFVYAQRTADDRIAIGGRGTPYAFNSGTPGRGGVDARTVRTLRERLHLFFPDVRFTIEHAWRGAIGVTRDWCAGITFDPATGIGVARGFAGHGVTATQLAARTLLDRAAGRDTALTRLPWNDHDSGRWEPEPLRWIGVHAMYRLFGFADRWEESRHSQDTSLIARFGSRLAGLSE</sequence>
<comment type="caution">
    <text evidence="2">The sequence shown here is derived from an EMBL/GenBank/DDBJ whole genome shotgun (WGS) entry which is preliminary data.</text>
</comment>
<organism evidence="2 3">
    <name type="scientific">Streptomyces botrytidirepellens</name>
    <dbReference type="NCBI Taxonomy" id="2486417"/>
    <lineage>
        <taxon>Bacteria</taxon>
        <taxon>Bacillati</taxon>
        <taxon>Actinomycetota</taxon>
        <taxon>Actinomycetes</taxon>
        <taxon>Kitasatosporales</taxon>
        <taxon>Streptomycetaceae</taxon>
        <taxon>Streptomyces</taxon>
    </lineage>
</organism>
<dbReference type="Gene3D" id="3.50.50.60">
    <property type="entry name" value="FAD/NAD(P)-binding domain"/>
    <property type="match status" value="1"/>
</dbReference>
<dbReference type="Proteomes" id="UP000275401">
    <property type="component" value="Unassembled WGS sequence"/>
</dbReference>
<dbReference type="PANTHER" id="PTHR13847:SF285">
    <property type="entry name" value="FAD DEPENDENT OXIDOREDUCTASE DOMAIN-CONTAINING PROTEIN"/>
    <property type="match status" value="1"/>
</dbReference>
<name>A0A3M8X0P7_9ACTN</name>
<accession>A0A3M8X0P7</accession>
<gene>
    <name evidence="2" type="ORF">EEJ42_05120</name>
</gene>
<dbReference type="AlphaFoldDB" id="A0A3M8X0P7"/>
<dbReference type="EMBL" id="RIBZ01000068">
    <property type="protein sequence ID" value="RNG34521.1"/>
    <property type="molecule type" value="Genomic_DNA"/>
</dbReference>
<dbReference type="GO" id="GO:0005737">
    <property type="term" value="C:cytoplasm"/>
    <property type="evidence" value="ECO:0007669"/>
    <property type="project" value="TreeGrafter"/>
</dbReference>
<reference evidence="2 3" key="1">
    <citation type="submission" date="2018-11" db="EMBL/GenBank/DDBJ databases">
        <title>The Potential of Streptomyces as Biocontrol Agents against the Tomato grey mould, Botrytis cinerea (Gray mold) Frontiers in Microbiology.</title>
        <authorList>
            <person name="Li D."/>
        </authorList>
    </citation>
    <scope>NUCLEOTIDE SEQUENCE [LARGE SCALE GENOMIC DNA]</scope>
    <source>
        <strain evidence="2 3">NEAU-LD23</strain>
    </source>
</reference>
<keyword evidence="3" id="KW-1185">Reference proteome</keyword>
<dbReference type="SUPFAM" id="SSF51905">
    <property type="entry name" value="FAD/NAD(P)-binding domain"/>
    <property type="match status" value="1"/>
</dbReference>